<sequence length="388" mass="43630">MKFASPDMSKIYQNAERDDIDLRSLHFLDEALVSIKELSNPAVRNQDLPDFSHCTRIDTHTHPVPDWYRKLSPLAAGRDTPSWSPSAHLKFMHENDITRSIICISTPQANLFPDDETRTVALARLLNEFCFEVVRCYPDRFSFLAVVPLPYTDRAVKEAKYALEELGAVGVGVMTNHDGLYPGDQRFAGFWSYLGRRDPIDGCQKREIVFVHPTDPVIRVDGAQKIPISSSGGKLVSSNPAPFRSGLGEFYFETARAISSLTASTTIHDNPSLHFRISHGAGAFPCIADRFLLGFPELEKNARKMYSERFWYDSAGPVYPHQIKGLLAYDIGVGQMVFGTDYPYGIGFWDVKANINGLANADFLNNEEKEAVFHENAEALWKGKIERF</sequence>
<dbReference type="GO" id="GO:0016831">
    <property type="term" value="F:carboxy-lyase activity"/>
    <property type="evidence" value="ECO:0007669"/>
    <property type="project" value="UniProtKB-KW"/>
</dbReference>
<dbReference type="PANTHER" id="PTHR21240">
    <property type="entry name" value="2-AMINO-3-CARBOXYLMUCONATE-6-SEMIALDEHYDE DECARBOXYLASE"/>
    <property type="match status" value="1"/>
</dbReference>
<evidence type="ECO:0000256" key="3">
    <source>
        <dbReference type="RuleBase" id="RU366045"/>
    </source>
</evidence>
<dbReference type="Pfam" id="PF04909">
    <property type="entry name" value="Amidohydro_2"/>
    <property type="match status" value="1"/>
</dbReference>
<proteinExistence type="inferred from homology"/>
<evidence type="ECO:0000313" key="5">
    <source>
        <dbReference type="EMBL" id="KAF2501169.1"/>
    </source>
</evidence>
<dbReference type="OrthoDB" id="2832284at2759"/>
<comment type="similarity">
    <text evidence="3">Belongs to the metallo-dependent hydrolases superfamily.</text>
</comment>
<dbReference type="EMBL" id="MU004182">
    <property type="protein sequence ID" value="KAF2501169.1"/>
    <property type="molecule type" value="Genomic_DNA"/>
</dbReference>
<evidence type="ECO:0000313" key="6">
    <source>
        <dbReference type="Proteomes" id="UP000799750"/>
    </source>
</evidence>
<dbReference type="Proteomes" id="UP000799750">
    <property type="component" value="Unassembled WGS sequence"/>
</dbReference>
<dbReference type="Gene3D" id="3.20.20.140">
    <property type="entry name" value="Metal-dependent hydrolases"/>
    <property type="match status" value="1"/>
</dbReference>
<keyword evidence="1 3" id="KW-0210">Decarboxylase</keyword>
<reference evidence="5" key="1">
    <citation type="journal article" date="2020" name="Stud. Mycol.">
        <title>101 Dothideomycetes genomes: a test case for predicting lifestyles and emergence of pathogens.</title>
        <authorList>
            <person name="Haridas S."/>
            <person name="Albert R."/>
            <person name="Binder M."/>
            <person name="Bloem J."/>
            <person name="Labutti K."/>
            <person name="Salamov A."/>
            <person name="Andreopoulos B."/>
            <person name="Baker S."/>
            <person name="Barry K."/>
            <person name="Bills G."/>
            <person name="Bluhm B."/>
            <person name="Cannon C."/>
            <person name="Castanera R."/>
            <person name="Culley D."/>
            <person name="Daum C."/>
            <person name="Ezra D."/>
            <person name="Gonzalez J."/>
            <person name="Henrissat B."/>
            <person name="Kuo A."/>
            <person name="Liang C."/>
            <person name="Lipzen A."/>
            <person name="Lutzoni F."/>
            <person name="Magnuson J."/>
            <person name="Mondo S."/>
            <person name="Nolan M."/>
            <person name="Ohm R."/>
            <person name="Pangilinan J."/>
            <person name="Park H.-J."/>
            <person name="Ramirez L."/>
            <person name="Alfaro M."/>
            <person name="Sun H."/>
            <person name="Tritt A."/>
            <person name="Yoshinaga Y."/>
            <person name="Zwiers L.-H."/>
            <person name="Turgeon B."/>
            <person name="Goodwin S."/>
            <person name="Spatafora J."/>
            <person name="Crous P."/>
            <person name="Grigoriev I."/>
        </authorList>
    </citation>
    <scope>NUCLEOTIDE SEQUENCE</scope>
    <source>
        <strain evidence="5">CBS 269.34</strain>
    </source>
</reference>
<dbReference type="GO" id="GO:0005829">
    <property type="term" value="C:cytosol"/>
    <property type="evidence" value="ECO:0007669"/>
    <property type="project" value="TreeGrafter"/>
</dbReference>
<name>A0A6A6R955_9PEZI</name>
<evidence type="ECO:0000256" key="2">
    <source>
        <dbReference type="ARBA" id="ARBA00023239"/>
    </source>
</evidence>
<feature type="domain" description="Amidohydrolase-related" evidence="4">
    <location>
        <begin position="57"/>
        <end position="382"/>
    </location>
</feature>
<dbReference type="GO" id="GO:0016787">
    <property type="term" value="F:hydrolase activity"/>
    <property type="evidence" value="ECO:0007669"/>
    <property type="project" value="UniProtKB-KW"/>
</dbReference>
<keyword evidence="2 3" id="KW-0456">Lyase</keyword>
<evidence type="ECO:0000259" key="4">
    <source>
        <dbReference type="Pfam" id="PF04909"/>
    </source>
</evidence>
<dbReference type="InterPro" id="IPR032465">
    <property type="entry name" value="ACMSD"/>
</dbReference>
<gene>
    <name evidence="5" type="ORF">BU16DRAFT_613105</name>
</gene>
<dbReference type="InterPro" id="IPR006680">
    <property type="entry name" value="Amidohydro-rel"/>
</dbReference>
<evidence type="ECO:0000256" key="1">
    <source>
        <dbReference type="ARBA" id="ARBA00022793"/>
    </source>
</evidence>
<dbReference type="AlphaFoldDB" id="A0A6A6R955"/>
<dbReference type="PANTHER" id="PTHR21240:SF32">
    <property type="entry name" value="AMIDOHYDROLASE-RELATED DOMAIN-CONTAINING PROTEIN"/>
    <property type="match status" value="1"/>
</dbReference>
<accession>A0A6A6R955</accession>
<keyword evidence="5" id="KW-0378">Hydrolase</keyword>
<dbReference type="SUPFAM" id="SSF51556">
    <property type="entry name" value="Metallo-dependent hydrolases"/>
    <property type="match status" value="1"/>
</dbReference>
<protein>
    <submittedName>
        <fullName evidence="5">Amidohydrolase 2</fullName>
    </submittedName>
</protein>
<dbReference type="GO" id="GO:0019748">
    <property type="term" value="P:secondary metabolic process"/>
    <property type="evidence" value="ECO:0007669"/>
    <property type="project" value="TreeGrafter"/>
</dbReference>
<organism evidence="5 6">
    <name type="scientific">Lophium mytilinum</name>
    <dbReference type="NCBI Taxonomy" id="390894"/>
    <lineage>
        <taxon>Eukaryota</taxon>
        <taxon>Fungi</taxon>
        <taxon>Dikarya</taxon>
        <taxon>Ascomycota</taxon>
        <taxon>Pezizomycotina</taxon>
        <taxon>Dothideomycetes</taxon>
        <taxon>Pleosporomycetidae</taxon>
        <taxon>Mytilinidiales</taxon>
        <taxon>Mytilinidiaceae</taxon>
        <taxon>Lophium</taxon>
    </lineage>
</organism>
<keyword evidence="6" id="KW-1185">Reference proteome</keyword>
<dbReference type="InterPro" id="IPR032466">
    <property type="entry name" value="Metal_Hydrolase"/>
</dbReference>